<dbReference type="Pfam" id="PF04266">
    <property type="entry name" value="ASCH"/>
    <property type="match status" value="1"/>
</dbReference>
<dbReference type="OrthoDB" id="359066at2"/>
<dbReference type="EMBL" id="JXKQ01000003">
    <property type="protein sequence ID" value="OJG46323.1"/>
    <property type="molecule type" value="Genomic_DNA"/>
</dbReference>
<keyword evidence="3" id="KW-1185">Reference proteome</keyword>
<evidence type="ECO:0000259" key="1">
    <source>
        <dbReference type="Pfam" id="PF04266"/>
    </source>
</evidence>
<dbReference type="InterPro" id="IPR007374">
    <property type="entry name" value="ASCH_domain"/>
</dbReference>
<dbReference type="STRING" id="249189.RV04_GL001489"/>
<evidence type="ECO:0000313" key="3">
    <source>
        <dbReference type="Proteomes" id="UP000182077"/>
    </source>
</evidence>
<sequence>MRALSLRPDYAWEVLTGEKVFEYRTWPTKHRGDLLICATAKKIEGFISRHAIVVVEVTDCQKLSDGTYAWKLDNIRCIKPFPVKGQQRLFNVDDSLIEYPCEQDIIVIDGEEYVTDQFFDQYYEALVD</sequence>
<evidence type="ECO:0000313" key="2">
    <source>
        <dbReference type="EMBL" id="OJG46323.1"/>
    </source>
</evidence>
<organism evidence="2 3">
    <name type="scientific">Enterococcus hermanniensis</name>
    <dbReference type="NCBI Taxonomy" id="249189"/>
    <lineage>
        <taxon>Bacteria</taxon>
        <taxon>Bacillati</taxon>
        <taxon>Bacillota</taxon>
        <taxon>Bacilli</taxon>
        <taxon>Lactobacillales</taxon>
        <taxon>Enterococcaceae</taxon>
        <taxon>Enterococcus</taxon>
    </lineage>
</organism>
<protein>
    <recommendedName>
        <fullName evidence="1">ASCH domain-containing protein</fullName>
    </recommendedName>
</protein>
<dbReference type="RefSeq" id="WP_071857404.1">
    <property type="nucleotide sequence ID" value="NZ_JBHSHK010000001.1"/>
</dbReference>
<accession>A0A1L8TQ17</accession>
<dbReference type="InterPro" id="IPR015947">
    <property type="entry name" value="PUA-like_sf"/>
</dbReference>
<dbReference type="Gene3D" id="2.30.130.30">
    <property type="entry name" value="Hypothetical protein"/>
    <property type="match status" value="1"/>
</dbReference>
<gene>
    <name evidence="2" type="ORF">RV04_GL001489</name>
</gene>
<comment type="caution">
    <text evidence="2">The sequence shown here is derived from an EMBL/GenBank/DDBJ whole genome shotgun (WGS) entry which is preliminary data.</text>
</comment>
<reference evidence="2 3" key="1">
    <citation type="submission" date="2014-12" db="EMBL/GenBank/DDBJ databases">
        <title>Draft genome sequences of 29 type strains of Enterococci.</title>
        <authorList>
            <person name="Zhong Z."/>
            <person name="Sun Z."/>
            <person name="Liu W."/>
            <person name="Zhang W."/>
            <person name="Zhang H."/>
        </authorList>
    </citation>
    <scope>NUCLEOTIDE SEQUENCE [LARGE SCALE GENOMIC DNA]</scope>
    <source>
        <strain evidence="2 3">DSM 17122</strain>
    </source>
</reference>
<name>A0A1L8TQ17_9ENTE</name>
<dbReference type="Proteomes" id="UP000182077">
    <property type="component" value="Unassembled WGS sequence"/>
</dbReference>
<dbReference type="SUPFAM" id="SSF88697">
    <property type="entry name" value="PUA domain-like"/>
    <property type="match status" value="1"/>
</dbReference>
<feature type="domain" description="ASCH" evidence="1">
    <location>
        <begin position="4"/>
        <end position="63"/>
    </location>
</feature>
<dbReference type="AlphaFoldDB" id="A0A1L8TQ17"/>
<proteinExistence type="predicted"/>